<name>A0AAU8TX56_9PSED</name>
<accession>A0AAU8TX56</accession>
<dbReference type="Proteomes" id="UP000033099">
    <property type="component" value="Chromosome"/>
</dbReference>
<gene>
    <name evidence="1" type="ORF">VO64_2939</name>
</gene>
<organism evidence="1 2">
    <name type="scientific">Pseudomonas synxantha</name>
    <dbReference type="NCBI Taxonomy" id="47883"/>
    <lineage>
        <taxon>Bacteria</taxon>
        <taxon>Pseudomonadati</taxon>
        <taxon>Pseudomonadota</taxon>
        <taxon>Gammaproteobacteria</taxon>
        <taxon>Pseudomonadales</taxon>
        <taxon>Pseudomonadaceae</taxon>
        <taxon>Pseudomonas</taxon>
    </lineage>
</organism>
<evidence type="ECO:0000313" key="2">
    <source>
        <dbReference type="Proteomes" id="UP000033099"/>
    </source>
</evidence>
<reference evidence="1 2" key="1">
    <citation type="journal article" date="2015" name="Genome Announc.">
        <title>Complete Genome Sequence of Biocontrol Strain Pseudomonas fluorescens LBUM223.</title>
        <authorList>
            <person name="Roquigny R."/>
            <person name="Arseneault T."/>
            <person name="Gadkar V.J."/>
            <person name="Novinscak A."/>
            <person name="Joly D.L."/>
            <person name="Filion M."/>
        </authorList>
    </citation>
    <scope>NUCLEOTIDE SEQUENCE [LARGE SCALE GENOMIC DNA]</scope>
    <source>
        <strain evidence="1 2">LBUM223</strain>
    </source>
</reference>
<sequence length="49" mass="5410">MVFVLHGMLPVLPICCVGGGLPPIAVHQEHVCWLAHRNRGQAPSHIEWC</sequence>
<dbReference type="AlphaFoldDB" id="A0AAU8TX56"/>
<proteinExistence type="predicted"/>
<evidence type="ECO:0000313" key="1">
    <source>
        <dbReference type="EMBL" id="AKA83485.1"/>
    </source>
</evidence>
<dbReference type="KEGG" id="pfb:VO64_2939"/>
<dbReference type="EMBL" id="CP011117">
    <property type="protein sequence ID" value="AKA83485.1"/>
    <property type="molecule type" value="Genomic_DNA"/>
</dbReference>
<protein>
    <submittedName>
        <fullName evidence="1">Uncharacterized protein</fullName>
    </submittedName>
</protein>